<accession>A0AAN9UV20</accession>
<comment type="caution">
    <text evidence="1">The sequence shown here is derived from an EMBL/GenBank/DDBJ whole genome shotgun (WGS) entry which is preliminary data.</text>
</comment>
<organism evidence="1 2">
    <name type="scientific">Diatrype stigma</name>
    <dbReference type="NCBI Taxonomy" id="117547"/>
    <lineage>
        <taxon>Eukaryota</taxon>
        <taxon>Fungi</taxon>
        <taxon>Dikarya</taxon>
        <taxon>Ascomycota</taxon>
        <taxon>Pezizomycotina</taxon>
        <taxon>Sordariomycetes</taxon>
        <taxon>Xylariomycetidae</taxon>
        <taxon>Xylariales</taxon>
        <taxon>Diatrypaceae</taxon>
        <taxon>Diatrype</taxon>
    </lineage>
</organism>
<dbReference type="AlphaFoldDB" id="A0AAN9UV20"/>
<evidence type="ECO:0000313" key="2">
    <source>
        <dbReference type="Proteomes" id="UP001320420"/>
    </source>
</evidence>
<evidence type="ECO:0000313" key="1">
    <source>
        <dbReference type="EMBL" id="KAK7756084.1"/>
    </source>
</evidence>
<keyword evidence="2" id="KW-1185">Reference proteome</keyword>
<dbReference type="EMBL" id="JAKJXP020000009">
    <property type="protein sequence ID" value="KAK7756084.1"/>
    <property type="molecule type" value="Genomic_DNA"/>
</dbReference>
<protein>
    <submittedName>
        <fullName evidence="1">Uncharacterized protein</fullName>
    </submittedName>
</protein>
<dbReference type="Proteomes" id="UP001320420">
    <property type="component" value="Unassembled WGS sequence"/>
</dbReference>
<proteinExistence type="predicted"/>
<sequence length="171" mass="19281">MGLQVSAAAESNDIYERIANDDLVIGDGKKLCFVQKLFQQLPGTATTEKVTDAIRKWSALPPLPQADKTRHAVNELIRRDNHPELDIEKVRTLEELEQRTTCAQQGHSDPDGVHLTEDTVLGLSSSWCRFRNRPDFARQVLPRFQEGVLDVSSKVVRCLLRSIAPKEYEDA</sequence>
<gene>
    <name evidence="1" type="ORF">SLS62_002027</name>
</gene>
<name>A0AAN9UV20_9PEZI</name>
<reference evidence="1 2" key="1">
    <citation type="submission" date="2024-02" db="EMBL/GenBank/DDBJ databases">
        <title>De novo assembly and annotation of 12 fungi associated with fruit tree decline syndrome in Ontario, Canada.</title>
        <authorList>
            <person name="Sulman M."/>
            <person name="Ellouze W."/>
            <person name="Ilyukhin E."/>
        </authorList>
    </citation>
    <scope>NUCLEOTIDE SEQUENCE [LARGE SCALE GENOMIC DNA]</scope>
    <source>
        <strain evidence="1 2">M11/M66-122</strain>
    </source>
</reference>